<keyword evidence="1" id="KW-0812">Transmembrane</keyword>
<dbReference type="AlphaFoldDB" id="A0A517X1P6"/>
<evidence type="ECO:0000256" key="1">
    <source>
        <dbReference type="SAM" id="Phobius"/>
    </source>
</evidence>
<name>A0A517X1P6_9PLAN</name>
<sequence length="90" mass="10413">MDLEVAPGEVYLYPDKVLGPLFWALAFSSTLLLLVSSFYIKLTKNKVINAFLAVVFFLIQVISNYVIYIFFIIIYFRYILGRSLDGVLYQ</sequence>
<evidence type="ECO:0000313" key="2">
    <source>
        <dbReference type="EMBL" id="QDU11424.1"/>
    </source>
</evidence>
<keyword evidence="1" id="KW-1133">Transmembrane helix</keyword>
<proteinExistence type="predicted"/>
<keyword evidence="3" id="KW-1185">Reference proteome</keyword>
<dbReference type="Proteomes" id="UP000318384">
    <property type="component" value="Chromosome"/>
</dbReference>
<keyword evidence="1" id="KW-0472">Membrane</keyword>
<accession>A0A517X1P6</accession>
<evidence type="ECO:0000313" key="3">
    <source>
        <dbReference type="Proteomes" id="UP000318384"/>
    </source>
</evidence>
<reference evidence="2 3" key="1">
    <citation type="submission" date="2019-03" db="EMBL/GenBank/DDBJ databases">
        <title>Deep-cultivation of Planctomycetes and their phenomic and genomic characterization uncovers novel biology.</title>
        <authorList>
            <person name="Wiegand S."/>
            <person name="Jogler M."/>
            <person name="Boedeker C."/>
            <person name="Pinto D."/>
            <person name="Vollmers J."/>
            <person name="Rivas-Marin E."/>
            <person name="Kohn T."/>
            <person name="Peeters S.H."/>
            <person name="Heuer A."/>
            <person name="Rast P."/>
            <person name="Oberbeckmann S."/>
            <person name="Bunk B."/>
            <person name="Jeske O."/>
            <person name="Meyerdierks A."/>
            <person name="Storesund J.E."/>
            <person name="Kallscheuer N."/>
            <person name="Luecker S."/>
            <person name="Lage O.M."/>
            <person name="Pohl T."/>
            <person name="Merkel B.J."/>
            <person name="Hornburger P."/>
            <person name="Mueller R.-W."/>
            <person name="Bruemmer F."/>
            <person name="Labrenz M."/>
            <person name="Spormann A.M."/>
            <person name="Op den Camp H."/>
            <person name="Overmann J."/>
            <person name="Amann R."/>
            <person name="Jetten M.S.M."/>
            <person name="Mascher T."/>
            <person name="Medema M.H."/>
            <person name="Devos D.P."/>
            <person name="Kaster A.-K."/>
            <person name="Ovreas L."/>
            <person name="Rohde M."/>
            <person name="Galperin M.Y."/>
            <person name="Jogler C."/>
        </authorList>
    </citation>
    <scope>NUCLEOTIDE SEQUENCE [LARGE SCALE GENOMIC DNA]</scope>
    <source>
        <strain evidence="2 3">V202</strain>
    </source>
</reference>
<organism evidence="2 3">
    <name type="scientific">Gimesia aquarii</name>
    <dbReference type="NCBI Taxonomy" id="2527964"/>
    <lineage>
        <taxon>Bacteria</taxon>
        <taxon>Pseudomonadati</taxon>
        <taxon>Planctomycetota</taxon>
        <taxon>Planctomycetia</taxon>
        <taxon>Planctomycetales</taxon>
        <taxon>Planctomycetaceae</taxon>
        <taxon>Gimesia</taxon>
    </lineage>
</organism>
<feature type="transmembrane region" description="Helical" evidence="1">
    <location>
        <begin position="20"/>
        <end position="40"/>
    </location>
</feature>
<protein>
    <submittedName>
        <fullName evidence="2">Uncharacterized protein</fullName>
    </submittedName>
</protein>
<gene>
    <name evidence="2" type="ORF">V202x_48460</name>
</gene>
<dbReference type="EMBL" id="CP037422">
    <property type="protein sequence ID" value="QDU11424.1"/>
    <property type="molecule type" value="Genomic_DNA"/>
</dbReference>
<feature type="transmembrane region" description="Helical" evidence="1">
    <location>
        <begin position="47"/>
        <end position="80"/>
    </location>
</feature>